<gene>
    <name evidence="7" type="ORF">CPY51_17195</name>
</gene>
<organism evidence="7 8">
    <name type="scientific">Rhizobium tubonense</name>
    <dbReference type="NCBI Taxonomy" id="484088"/>
    <lineage>
        <taxon>Bacteria</taxon>
        <taxon>Pseudomonadati</taxon>
        <taxon>Pseudomonadota</taxon>
        <taxon>Alphaproteobacteria</taxon>
        <taxon>Hyphomicrobiales</taxon>
        <taxon>Rhizobiaceae</taxon>
        <taxon>Rhizobium/Agrobacterium group</taxon>
        <taxon>Rhizobium</taxon>
    </lineage>
</organism>
<evidence type="ECO:0000313" key="8">
    <source>
        <dbReference type="Proteomes" id="UP000248925"/>
    </source>
</evidence>
<dbReference type="GO" id="GO:0015658">
    <property type="term" value="F:branched-chain amino acid transmembrane transporter activity"/>
    <property type="evidence" value="ECO:0007669"/>
    <property type="project" value="InterPro"/>
</dbReference>
<dbReference type="PANTHER" id="PTHR30482:SF10">
    <property type="entry name" value="HIGH-AFFINITY BRANCHED-CHAIN AMINO ACID TRANSPORT PROTEIN BRAE"/>
    <property type="match status" value="1"/>
</dbReference>
<protein>
    <submittedName>
        <fullName evidence="7">Branched-chain amino acid ABC transporter permease</fullName>
    </submittedName>
</protein>
<dbReference type="InterPro" id="IPR043428">
    <property type="entry name" value="LivM-like"/>
</dbReference>
<feature type="transmembrane region" description="Helical" evidence="6">
    <location>
        <begin position="198"/>
        <end position="218"/>
    </location>
</feature>
<name>A0A2W4EDQ9_9HYPH</name>
<keyword evidence="3 6" id="KW-0812">Transmembrane</keyword>
<comment type="subcellular location">
    <subcellularLocation>
        <location evidence="1">Cell membrane</location>
        <topology evidence="1">Multi-pass membrane protein</topology>
    </subcellularLocation>
</comment>
<dbReference type="GO" id="GO:0005886">
    <property type="term" value="C:plasma membrane"/>
    <property type="evidence" value="ECO:0007669"/>
    <property type="project" value="UniProtKB-SubCell"/>
</dbReference>
<evidence type="ECO:0000256" key="6">
    <source>
        <dbReference type="SAM" id="Phobius"/>
    </source>
</evidence>
<dbReference type="CDD" id="cd06581">
    <property type="entry name" value="TM_PBP1_LivM_like"/>
    <property type="match status" value="1"/>
</dbReference>
<keyword evidence="5 6" id="KW-0472">Membrane</keyword>
<feature type="transmembrane region" description="Helical" evidence="6">
    <location>
        <begin position="6"/>
        <end position="26"/>
    </location>
</feature>
<sequence length="327" mass="34111">MDIVGYGAFFLTTALIFSLITLGLNLQWGLTGLFNVGVAGFVAIGAYTSALLTTPDATGRFGGFDMPILVGWVGAMVVAAIAAAITGVATLRLKSDYLAITTFGVAVVVQLVALNAQSFTGGPFGIGFIPRPFGGLASTPILFNFSNLAVVAVVTLVAYLALEHLARSPWGRVLKGLREDERAAISLGKSARFYRVQAFAVGGAIMGLAGAVQAHFIGFIAPDNYVPILTFQVWVMLIVGGSGSNKGAVVGSVLVWAIWAGSGALTSVLFTPEQQARAASLQIVAIGVMLCIILLVRPNGILGDMPRRPRFGKKLQKTVPDQDGATP</sequence>
<dbReference type="InterPro" id="IPR001851">
    <property type="entry name" value="ABC_transp_permease"/>
</dbReference>
<comment type="caution">
    <text evidence="7">The sequence shown here is derived from an EMBL/GenBank/DDBJ whole genome shotgun (WGS) entry which is preliminary data.</text>
</comment>
<accession>A0A2W4EDQ9</accession>
<evidence type="ECO:0000256" key="3">
    <source>
        <dbReference type="ARBA" id="ARBA00022692"/>
    </source>
</evidence>
<dbReference type="Pfam" id="PF02653">
    <property type="entry name" value="BPD_transp_2"/>
    <property type="match status" value="1"/>
</dbReference>
<dbReference type="EMBL" id="PCDP01000037">
    <property type="protein sequence ID" value="PZM12546.1"/>
    <property type="molecule type" value="Genomic_DNA"/>
</dbReference>
<evidence type="ECO:0000256" key="4">
    <source>
        <dbReference type="ARBA" id="ARBA00022989"/>
    </source>
</evidence>
<feature type="transmembrane region" description="Helical" evidence="6">
    <location>
        <begin position="97"/>
        <end position="116"/>
    </location>
</feature>
<feature type="transmembrane region" description="Helical" evidence="6">
    <location>
        <begin position="248"/>
        <end position="270"/>
    </location>
</feature>
<feature type="transmembrane region" description="Helical" evidence="6">
    <location>
        <begin position="276"/>
        <end position="296"/>
    </location>
</feature>
<evidence type="ECO:0000313" key="7">
    <source>
        <dbReference type="EMBL" id="PZM12546.1"/>
    </source>
</evidence>
<evidence type="ECO:0000256" key="5">
    <source>
        <dbReference type="ARBA" id="ARBA00023136"/>
    </source>
</evidence>
<keyword evidence="2" id="KW-1003">Cell membrane</keyword>
<feature type="transmembrane region" description="Helical" evidence="6">
    <location>
        <begin position="33"/>
        <end position="54"/>
    </location>
</feature>
<evidence type="ECO:0000256" key="1">
    <source>
        <dbReference type="ARBA" id="ARBA00004651"/>
    </source>
</evidence>
<feature type="transmembrane region" description="Helical" evidence="6">
    <location>
        <begin position="66"/>
        <end position="85"/>
    </location>
</feature>
<keyword evidence="4 6" id="KW-1133">Transmembrane helix</keyword>
<feature type="transmembrane region" description="Helical" evidence="6">
    <location>
        <begin position="224"/>
        <end position="241"/>
    </location>
</feature>
<proteinExistence type="predicted"/>
<dbReference type="OrthoDB" id="9814461at2"/>
<evidence type="ECO:0000256" key="2">
    <source>
        <dbReference type="ARBA" id="ARBA00022475"/>
    </source>
</evidence>
<dbReference type="PANTHER" id="PTHR30482">
    <property type="entry name" value="HIGH-AFFINITY BRANCHED-CHAIN AMINO ACID TRANSPORT SYSTEM PERMEASE"/>
    <property type="match status" value="1"/>
</dbReference>
<keyword evidence="8" id="KW-1185">Reference proteome</keyword>
<reference evidence="7 8" key="1">
    <citation type="journal article" date="2018" name="Sci. Rep.">
        <title>Rhizobium tumorigenes sp. nov., a novel plant tumorigenic bacterium isolated from cane gall tumors on thornless blackberry.</title>
        <authorList>
            <person name="Kuzmanovi N."/>
            <person name="Smalla K."/>
            <person name="Gronow S."/>
            <person name="PuBawska J."/>
        </authorList>
    </citation>
    <scope>NUCLEOTIDE SEQUENCE [LARGE SCALE GENOMIC DNA]</scope>
    <source>
        <strain evidence="7 8">CCBAU 85046</strain>
    </source>
</reference>
<feature type="transmembrane region" description="Helical" evidence="6">
    <location>
        <begin position="141"/>
        <end position="162"/>
    </location>
</feature>
<dbReference type="AlphaFoldDB" id="A0A2W4EDQ9"/>
<dbReference type="Proteomes" id="UP000248925">
    <property type="component" value="Unassembled WGS sequence"/>
</dbReference>